<sequence length="231" mass="25796">MVQGQEGRRTSTMMPSDSPTISPAIATPTTASSRRDSINSVTEEEPPVKMLETINPMIFVPLEDTLFKPLAAPRDKVERLELGAQRTERYTRSMEEIVWHSFRLERDRVYQKLRSANRNEKQQSPRPSGILPQEVEIMVHNLSAPSVPGTDFSQRREPPNRSSMQWAERPHDHAVEELSGMVLSGALPSFAFVEEHRQKTTGEYRQAIEREKAAEARIAMTGGGGGGSGAN</sequence>
<gene>
    <name evidence="2" type="ORF">B0T11DRAFT_291807</name>
</gene>
<feature type="region of interest" description="Disordered" evidence="1">
    <location>
        <begin position="1"/>
        <end position="45"/>
    </location>
</feature>
<accession>A0A8K0WY38</accession>
<comment type="caution">
    <text evidence="2">The sequence shown here is derived from an EMBL/GenBank/DDBJ whole genome shotgun (WGS) entry which is preliminary data.</text>
</comment>
<proteinExistence type="predicted"/>
<feature type="compositionally biased region" description="Low complexity" evidence="1">
    <location>
        <begin position="18"/>
        <end position="32"/>
    </location>
</feature>
<keyword evidence="3" id="KW-1185">Reference proteome</keyword>
<dbReference type="OrthoDB" id="4900256at2759"/>
<dbReference type="EMBL" id="JAGPXD010000007">
    <property type="protein sequence ID" value="KAH7347745.1"/>
    <property type="molecule type" value="Genomic_DNA"/>
</dbReference>
<protein>
    <submittedName>
        <fullName evidence="2">Uncharacterized protein</fullName>
    </submittedName>
</protein>
<feature type="region of interest" description="Disordered" evidence="1">
    <location>
        <begin position="144"/>
        <end position="167"/>
    </location>
</feature>
<evidence type="ECO:0000256" key="1">
    <source>
        <dbReference type="SAM" id="MobiDB-lite"/>
    </source>
</evidence>
<dbReference type="AlphaFoldDB" id="A0A8K0WY38"/>
<evidence type="ECO:0000313" key="3">
    <source>
        <dbReference type="Proteomes" id="UP000813385"/>
    </source>
</evidence>
<reference evidence="2" key="1">
    <citation type="journal article" date="2021" name="Nat. Commun.">
        <title>Genetic determinants of endophytism in the Arabidopsis root mycobiome.</title>
        <authorList>
            <person name="Mesny F."/>
            <person name="Miyauchi S."/>
            <person name="Thiergart T."/>
            <person name="Pickel B."/>
            <person name="Atanasova L."/>
            <person name="Karlsson M."/>
            <person name="Huettel B."/>
            <person name="Barry K.W."/>
            <person name="Haridas S."/>
            <person name="Chen C."/>
            <person name="Bauer D."/>
            <person name="Andreopoulos W."/>
            <person name="Pangilinan J."/>
            <person name="LaButti K."/>
            <person name="Riley R."/>
            <person name="Lipzen A."/>
            <person name="Clum A."/>
            <person name="Drula E."/>
            <person name="Henrissat B."/>
            <person name="Kohler A."/>
            <person name="Grigoriev I.V."/>
            <person name="Martin F.M."/>
            <person name="Hacquard S."/>
        </authorList>
    </citation>
    <scope>NUCLEOTIDE SEQUENCE</scope>
    <source>
        <strain evidence="2">MPI-CAGE-AT-0016</strain>
    </source>
</reference>
<evidence type="ECO:0000313" key="2">
    <source>
        <dbReference type="EMBL" id="KAH7347745.1"/>
    </source>
</evidence>
<dbReference type="Proteomes" id="UP000813385">
    <property type="component" value="Unassembled WGS sequence"/>
</dbReference>
<organism evidence="2 3">
    <name type="scientific">Plectosphaerella cucumerina</name>
    <dbReference type="NCBI Taxonomy" id="40658"/>
    <lineage>
        <taxon>Eukaryota</taxon>
        <taxon>Fungi</taxon>
        <taxon>Dikarya</taxon>
        <taxon>Ascomycota</taxon>
        <taxon>Pezizomycotina</taxon>
        <taxon>Sordariomycetes</taxon>
        <taxon>Hypocreomycetidae</taxon>
        <taxon>Glomerellales</taxon>
        <taxon>Plectosphaerellaceae</taxon>
        <taxon>Plectosphaerella</taxon>
    </lineage>
</organism>
<name>A0A8K0WY38_9PEZI</name>